<dbReference type="RefSeq" id="WP_279963984.1">
    <property type="nucleotide sequence ID" value="NZ_CP122537.1"/>
</dbReference>
<dbReference type="PROSITE" id="PS50893">
    <property type="entry name" value="ABC_TRANSPORTER_2"/>
    <property type="match status" value="1"/>
</dbReference>
<dbReference type="EMBL" id="CP122537">
    <property type="protein sequence ID" value="WGH77410.1"/>
    <property type="molecule type" value="Genomic_DNA"/>
</dbReference>
<dbReference type="InterPro" id="IPR003593">
    <property type="entry name" value="AAA+_ATPase"/>
</dbReference>
<keyword evidence="5 7" id="KW-1133">Transmembrane helix</keyword>
<evidence type="ECO:0000256" key="6">
    <source>
        <dbReference type="ARBA" id="ARBA00023136"/>
    </source>
</evidence>
<gene>
    <name evidence="10" type="ORF">P8627_10155</name>
</gene>
<evidence type="ECO:0000256" key="5">
    <source>
        <dbReference type="ARBA" id="ARBA00022989"/>
    </source>
</evidence>
<evidence type="ECO:0000256" key="7">
    <source>
        <dbReference type="SAM" id="Phobius"/>
    </source>
</evidence>
<dbReference type="SUPFAM" id="SSF90123">
    <property type="entry name" value="ABC transporter transmembrane region"/>
    <property type="match status" value="1"/>
</dbReference>
<dbReference type="InterPro" id="IPR011527">
    <property type="entry name" value="ABC1_TM_dom"/>
</dbReference>
<proteinExistence type="predicted"/>
<dbReference type="InterPro" id="IPR003439">
    <property type="entry name" value="ABC_transporter-like_ATP-bd"/>
</dbReference>
<keyword evidence="2 7" id="KW-0812">Transmembrane</keyword>
<evidence type="ECO:0000313" key="10">
    <source>
        <dbReference type="EMBL" id="WGH77410.1"/>
    </source>
</evidence>
<dbReference type="Proteomes" id="UP001243420">
    <property type="component" value="Chromosome"/>
</dbReference>
<reference evidence="10 11" key="1">
    <citation type="submission" date="2023-04" db="EMBL/GenBank/DDBJ databases">
        <title>Jannaschia ovalis sp. nov., a marine bacterium isolated from sea tidal flat.</title>
        <authorList>
            <person name="Kwon D.Y."/>
            <person name="Kim J.-J."/>
        </authorList>
    </citation>
    <scope>NUCLEOTIDE SEQUENCE [LARGE SCALE GENOMIC DNA]</scope>
    <source>
        <strain evidence="10 11">GRR-S6-38</strain>
    </source>
</reference>
<dbReference type="CDD" id="cd18552">
    <property type="entry name" value="ABC_6TM_MsbA_like"/>
    <property type="match status" value="1"/>
</dbReference>
<feature type="domain" description="ABC transporter" evidence="8">
    <location>
        <begin position="340"/>
        <end position="573"/>
    </location>
</feature>
<keyword evidence="3" id="KW-0547">Nucleotide-binding</keyword>
<feature type="domain" description="ABC transmembrane type-1" evidence="9">
    <location>
        <begin position="24"/>
        <end position="306"/>
    </location>
</feature>
<dbReference type="InterPro" id="IPR017871">
    <property type="entry name" value="ABC_transporter-like_CS"/>
</dbReference>
<feature type="transmembrane region" description="Helical" evidence="7">
    <location>
        <begin position="20"/>
        <end position="44"/>
    </location>
</feature>
<keyword evidence="4 10" id="KW-0067">ATP-binding</keyword>
<feature type="transmembrane region" description="Helical" evidence="7">
    <location>
        <begin position="133"/>
        <end position="156"/>
    </location>
</feature>
<dbReference type="SUPFAM" id="SSF52540">
    <property type="entry name" value="P-loop containing nucleoside triphosphate hydrolases"/>
    <property type="match status" value="1"/>
</dbReference>
<dbReference type="Gene3D" id="3.40.50.300">
    <property type="entry name" value="P-loop containing nucleotide triphosphate hydrolases"/>
    <property type="match status" value="1"/>
</dbReference>
<dbReference type="InterPro" id="IPR036640">
    <property type="entry name" value="ABC1_TM_sf"/>
</dbReference>
<keyword evidence="11" id="KW-1185">Reference proteome</keyword>
<dbReference type="Gene3D" id="1.20.1560.10">
    <property type="entry name" value="ABC transporter type 1, transmembrane domain"/>
    <property type="match status" value="1"/>
</dbReference>
<evidence type="ECO:0000259" key="9">
    <source>
        <dbReference type="PROSITE" id="PS50929"/>
    </source>
</evidence>
<accession>A0ABY8L7Q6</accession>
<evidence type="ECO:0000259" key="8">
    <source>
        <dbReference type="PROSITE" id="PS50893"/>
    </source>
</evidence>
<dbReference type="PROSITE" id="PS00211">
    <property type="entry name" value="ABC_TRANSPORTER_1"/>
    <property type="match status" value="1"/>
</dbReference>
<evidence type="ECO:0000256" key="3">
    <source>
        <dbReference type="ARBA" id="ARBA00022741"/>
    </source>
</evidence>
<feature type="transmembrane region" description="Helical" evidence="7">
    <location>
        <begin position="162"/>
        <end position="181"/>
    </location>
</feature>
<dbReference type="InterPro" id="IPR039421">
    <property type="entry name" value="Type_1_exporter"/>
</dbReference>
<evidence type="ECO:0000256" key="1">
    <source>
        <dbReference type="ARBA" id="ARBA00004651"/>
    </source>
</evidence>
<evidence type="ECO:0000313" key="11">
    <source>
        <dbReference type="Proteomes" id="UP001243420"/>
    </source>
</evidence>
<name>A0ABY8L7Q6_9RHOB</name>
<evidence type="ECO:0000256" key="4">
    <source>
        <dbReference type="ARBA" id="ARBA00022840"/>
    </source>
</evidence>
<dbReference type="PROSITE" id="PS50929">
    <property type="entry name" value="ABC_TM1F"/>
    <property type="match status" value="1"/>
</dbReference>
<evidence type="ECO:0000256" key="2">
    <source>
        <dbReference type="ARBA" id="ARBA00022692"/>
    </source>
</evidence>
<protein>
    <submittedName>
        <fullName evidence="10">ABC transporter ATP-binding protein</fullName>
    </submittedName>
</protein>
<keyword evidence="6 7" id="KW-0472">Membrane</keyword>
<dbReference type="PANTHER" id="PTHR24221:SF654">
    <property type="entry name" value="ATP-BINDING CASSETTE SUB-FAMILY B MEMBER 6"/>
    <property type="match status" value="1"/>
</dbReference>
<dbReference type="PANTHER" id="PTHR24221">
    <property type="entry name" value="ATP-BINDING CASSETTE SUB-FAMILY B"/>
    <property type="match status" value="1"/>
</dbReference>
<feature type="transmembrane region" description="Helical" evidence="7">
    <location>
        <begin position="59"/>
        <end position="77"/>
    </location>
</feature>
<dbReference type="InterPro" id="IPR027417">
    <property type="entry name" value="P-loop_NTPase"/>
</dbReference>
<dbReference type="Pfam" id="PF00005">
    <property type="entry name" value="ABC_tran"/>
    <property type="match status" value="1"/>
</dbReference>
<dbReference type="Pfam" id="PF00664">
    <property type="entry name" value="ABC_membrane"/>
    <property type="match status" value="1"/>
</dbReference>
<comment type="subcellular location">
    <subcellularLocation>
        <location evidence="1">Cell membrane</location>
        <topology evidence="1">Multi-pass membrane protein</topology>
    </subcellularLocation>
</comment>
<organism evidence="10 11">
    <name type="scientific">Jannaschia ovalis</name>
    <dbReference type="NCBI Taxonomy" id="3038773"/>
    <lineage>
        <taxon>Bacteria</taxon>
        <taxon>Pseudomonadati</taxon>
        <taxon>Pseudomonadota</taxon>
        <taxon>Alphaproteobacteria</taxon>
        <taxon>Rhodobacterales</taxon>
        <taxon>Roseobacteraceae</taxon>
        <taxon>Jannaschia</taxon>
    </lineage>
</organism>
<feature type="transmembrane region" description="Helical" evidence="7">
    <location>
        <begin position="245"/>
        <end position="265"/>
    </location>
</feature>
<dbReference type="SMART" id="SM00382">
    <property type="entry name" value="AAA"/>
    <property type="match status" value="1"/>
</dbReference>
<dbReference type="GO" id="GO:0005524">
    <property type="term" value="F:ATP binding"/>
    <property type="evidence" value="ECO:0007669"/>
    <property type="project" value="UniProtKB-KW"/>
</dbReference>
<sequence length="581" mass="63429">MTRTRHPFARLWSGYLRRHLWWILGAALLMAIEGSTVGLLAWMLEPMFDLVFVAGRSEMVALVGAAIFGLFVLRGLAGVAQRIIMARVAFTASSRLQQDLLGHVLRLDSAYFSSNAPGTLIERVQGDVQAIQTMWTAIITSVGRDAIGLVSLMVVALAVDPVWTLVAVIGAPLLVAPSLVVQRYIRRKSVALRDIAGRRTTRLDEIFHGITPIKLNAMERYQQDRFRAATEEMVRATIRAQAGQATVPALVDFAVGFGFLAVLLYGGPQIIAGEKSIGEFMSFFTAMSLAFQPLRRLAGMSALWQTMLASLERIYALRDTVPTILEPVAPAIARPERMDVAFEDVRLSYGDNPVLRGVSFRVPQGTTTALVGQSGAGKSTLFNVLTRLVDPSSGRVTIGGRDIRDWSVGDLRGLFSVVSQDTLLFDETLRENLLVGRGDVPEERLRAALDAAHVTDFLLDLPDGLETEAGPRGSNLSGGQRQRVAIARALLRDTPILLLDEATSALDTRSERLVQEALSRLSRDRTTLVIAHRLSTIRGADQIVVLDQGRVVEQGSHAELLAAGGHYARLHRLQFGQDDAA</sequence>